<evidence type="ECO:0000313" key="1">
    <source>
        <dbReference type="EMBL" id="SET16193.1"/>
    </source>
</evidence>
<name>A0A1I0CB47_9GAMM</name>
<evidence type="ECO:0000313" key="2">
    <source>
        <dbReference type="Proteomes" id="UP000242642"/>
    </source>
</evidence>
<dbReference type="AlphaFoldDB" id="A0A1I0CB47"/>
<dbReference type="EMBL" id="FOHV01000010">
    <property type="protein sequence ID" value="SET16193.1"/>
    <property type="molecule type" value="Genomic_DNA"/>
</dbReference>
<organism evidence="1 2">
    <name type="scientific">Thorsellia anophelis DSM 18579</name>
    <dbReference type="NCBI Taxonomy" id="1123402"/>
    <lineage>
        <taxon>Bacteria</taxon>
        <taxon>Pseudomonadati</taxon>
        <taxon>Pseudomonadota</taxon>
        <taxon>Gammaproteobacteria</taxon>
        <taxon>Enterobacterales</taxon>
        <taxon>Thorselliaceae</taxon>
        <taxon>Thorsellia</taxon>
    </lineage>
</organism>
<gene>
    <name evidence="1" type="ORF">SAMN02583745_01536</name>
</gene>
<accession>A0A1I0CB47</accession>
<keyword evidence="2" id="KW-1185">Reference proteome</keyword>
<protein>
    <submittedName>
        <fullName evidence="1">Uncharacterized protein</fullName>
    </submittedName>
</protein>
<dbReference type="RefSeq" id="WP_093319312.1">
    <property type="nucleotide sequence ID" value="NZ_FOHV01000010.1"/>
</dbReference>
<dbReference type="Proteomes" id="UP000242642">
    <property type="component" value="Unassembled WGS sequence"/>
</dbReference>
<sequence>MLSIEITPGIEVAYDYDFDDNTEQLIKNVVITEAIADQTGENGVLFKVLTQIQSSEFLADLHRLID</sequence>
<proteinExistence type="predicted"/>
<reference evidence="2" key="1">
    <citation type="submission" date="2016-10" db="EMBL/GenBank/DDBJ databases">
        <authorList>
            <person name="Varghese N."/>
            <person name="Submissions S."/>
        </authorList>
    </citation>
    <scope>NUCLEOTIDE SEQUENCE [LARGE SCALE GENOMIC DNA]</scope>
    <source>
        <strain evidence="2">DSM 18579</strain>
    </source>
</reference>